<dbReference type="KEGG" id="mbe:MBM_02887"/>
<evidence type="ECO:0000313" key="1">
    <source>
        <dbReference type="EMBL" id="EKD18645.1"/>
    </source>
</evidence>
<accession>K1WLU4</accession>
<dbReference type="HOGENOM" id="CLU_644175_0_0_1"/>
<keyword evidence="2" id="KW-1185">Reference proteome</keyword>
<protein>
    <submittedName>
        <fullName evidence="1">Uncharacterized protein</fullName>
    </submittedName>
</protein>
<sequence>MSRSSRSQQLIPSGLALATMPSTQPASRFDPVASIESIDLYDTRNIEVLIRNPSALLGMYDPAFWPKEKSTLEFKIRYVPLGMRNGVIEEHHRICDEDERCRLGKYGMSVHFPNLQPDYIIDGTPYFMFNGDVPLRWLHEGDGESSSASSRIISSTFSDDRITRPTRNTSYSSINTTTEPSDKTKLYQHEAFAPSFALMDQPRPISQDMRRRALDAGIDPDLTHYRGDIDQSHLENALCPEAYNCSVFISNIHPKTSKKEVFSAVSEGPICNSVWKAPFDDGSRSCWTAAVSLTFKEPQAAKNFLLRCRTSGVWIRGLRLAVSESRDKARPVQPSKFFQTRRFEITGPATMDGQMIIDYLHTKMKFTLVDALEYIEPSGGEKTVQLEFDSIKGGSRMAIRCFWIKVGEMNEKHLFQVKYVDDQYYA</sequence>
<proteinExistence type="predicted"/>
<dbReference type="OrthoDB" id="3509233at2759"/>
<dbReference type="Proteomes" id="UP000006753">
    <property type="component" value="Unassembled WGS sequence"/>
</dbReference>
<organism evidence="1 2">
    <name type="scientific">Marssonina brunnea f. sp. multigermtubi (strain MB_m1)</name>
    <name type="common">Marssonina leaf spot fungus</name>
    <dbReference type="NCBI Taxonomy" id="1072389"/>
    <lineage>
        <taxon>Eukaryota</taxon>
        <taxon>Fungi</taxon>
        <taxon>Dikarya</taxon>
        <taxon>Ascomycota</taxon>
        <taxon>Pezizomycotina</taxon>
        <taxon>Leotiomycetes</taxon>
        <taxon>Helotiales</taxon>
        <taxon>Drepanopezizaceae</taxon>
        <taxon>Drepanopeziza</taxon>
    </lineage>
</organism>
<reference evidence="1 2" key="1">
    <citation type="journal article" date="2012" name="BMC Genomics">
        <title>Sequencing the genome of Marssonina brunnea reveals fungus-poplar co-evolution.</title>
        <authorList>
            <person name="Zhu S."/>
            <person name="Cao Y.-Z."/>
            <person name="Jiang C."/>
            <person name="Tan B.-Y."/>
            <person name="Wang Z."/>
            <person name="Feng S."/>
            <person name="Zhang L."/>
            <person name="Su X.-H."/>
            <person name="Brejova B."/>
            <person name="Vinar T."/>
            <person name="Xu M."/>
            <person name="Wang M.-X."/>
            <person name="Zhang S.-G."/>
            <person name="Huang M.-R."/>
            <person name="Wu R."/>
            <person name="Zhou Y."/>
        </authorList>
    </citation>
    <scope>NUCLEOTIDE SEQUENCE [LARGE SCALE GENOMIC DNA]</scope>
    <source>
        <strain evidence="1 2">MB_m1</strain>
    </source>
</reference>
<dbReference type="InParanoid" id="K1WLU4"/>
<name>K1WLU4_MARBU</name>
<evidence type="ECO:0000313" key="2">
    <source>
        <dbReference type="Proteomes" id="UP000006753"/>
    </source>
</evidence>
<gene>
    <name evidence="1" type="ORF">MBM_02887</name>
</gene>
<dbReference type="AlphaFoldDB" id="K1WLU4"/>
<dbReference type="EMBL" id="JH921432">
    <property type="protein sequence ID" value="EKD18645.1"/>
    <property type="molecule type" value="Genomic_DNA"/>
</dbReference>